<dbReference type="InterPro" id="IPR023346">
    <property type="entry name" value="Lysozyme-like_dom_sf"/>
</dbReference>
<name>A0A330L2K9_9BACT</name>
<evidence type="ECO:0000313" key="1">
    <source>
        <dbReference type="EMBL" id="SPP63092.1"/>
    </source>
</evidence>
<reference evidence="2" key="1">
    <citation type="submission" date="2018-04" db="EMBL/GenBank/DDBJ databases">
        <authorList>
            <person name="Lucker S."/>
            <person name="Sakoula D."/>
        </authorList>
    </citation>
    <scope>NUCLEOTIDE SEQUENCE [LARGE SCALE GENOMIC DNA]</scope>
</reference>
<keyword evidence="2" id="KW-1185">Reference proteome</keyword>
<proteinExistence type="predicted"/>
<dbReference type="EMBL" id="OUNR01000001">
    <property type="protein sequence ID" value="SPP63092.1"/>
    <property type="molecule type" value="Genomic_DNA"/>
</dbReference>
<dbReference type="AlphaFoldDB" id="A0A330L2K9"/>
<evidence type="ECO:0008006" key="3">
    <source>
        <dbReference type="Google" id="ProtNLM"/>
    </source>
</evidence>
<evidence type="ECO:0000313" key="2">
    <source>
        <dbReference type="Proteomes" id="UP000248168"/>
    </source>
</evidence>
<dbReference type="InParanoid" id="A0A330L2K9"/>
<gene>
    <name evidence="1" type="ORF">NITLEN_10178</name>
</gene>
<dbReference type="Gene3D" id="1.10.530.10">
    <property type="match status" value="1"/>
</dbReference>
<protein>
    <recommendedName>
        <fullName evidence="3">Transglycosylase SLT domain-containing protein</fullName>
    </recommendedName>
</protein>
<dbReference type="SUPFAM" id="SSF53955">
    <property type="entry name" value="Lysozyme-like"/>
    <property type="match status" value="1"/>
</dbReference>
<organism evidence="1 2">
    <name type="scientific">Nitrospira lenta</name>
    <dbReference type="NCBI Taxonomy" id="1436998"/>
    <lineage>
        <taxon>Bacteria</taxon>
        <taxon>Pseudomonadati</taxon>
        <taxon>Nitrospirota</taxon>
        <taxon>Nitrospiria</taxon>
        <taxon>Nitrospirales</taxon>
        <taxon>Nitrospiraceae</taxon>
        <taxon>Nitrospira</taxon>
    </lineage>
</organism>
<sequence>MRIVVSAALLLLLWLAVNWTYHAFNKPTEVLFPLDNALDKSPAKTWQEYGTLFREHSTAVITPELLAALAQSEGAGNPVARTYWRWRTSWNPLEWYQPASSAVGMYQLTDGTFQLAKRYCIHDHEVVEDGPWNNFQSCWFNRLYSRVMPSHAIEMTAALLDRNVADAIGRRQTPATTLQKKQDLAAIIHLCGAGAGHSYARRGFRLLPHQRCGDHDVTAYLTRINGLKQQFAHLSSGGTALRAAKPH</sequence>
<dbReference type="Proteomes" id="UP000248168">
    <property type="component" value="Unassembled WGS sequence"/>
</dbReference>
<accession>A0A330L2K9</accession>